<dbReference type="PRINTS" id="PR00131">
    <property type="entry name" value="GLHYDRLASE1"/>
</dbReference>
<feature type="active site" description="Nucleophile" evidence="9 11">
    <location>
        <position position="362"/>
    </location>
</feature>
<feature type="active site" description="Proton donor" evidence="9">
    <location>
        <position position="174"/>
    </location>
</feature>
<accession>A0A1I1G269</accession>
<keyword evidence="8" id="KW-0624">Polysaccharide degradation</keyword>
<evidence type="ECO:0000256" key="8">
    <source>
        <dbReference type="ARBA" id="ARBA00023326"/>
    </source>
</evidence>
<dbReference type="InterPro" id="IPR018120">
    <property type="entry name" value="Glyco_hydro_1_AS"/>
</dbReference>
<comment type="catalytic activity">
    <reaction evidence="1 12">
        <text>Hydrolysis of terminal, non-reducing beta-D-glucosyl residues with release of beta-D-glucose.</text>
        <dbReference type="EC" id="3.2.1.21"/>
    </reaction>
</comment>
<proteinExistence type="inferred from homology"/>
<dbReference type="FunFam" id="3.20.20.80:FF:000004">
    <property type="entry name" value="Beta-glucosidase 6-phospho-beta-glucosidase"/>
    <property type="match status" value="1"/>
</dbReference>
<dbReference type="InterPro" id="IPR001360">
    <property type="entry name" value="Glyco_hydro_1"/>
</dbReference>
<evidence type="ECO:0000256" key="12">
    <source>
        <dbReference type="RuleBase" id="RU361175"/>
    </source>
</evidence>
<evidence type="ECO:0000256" key="4">
    <source>
        <dbReference type="ARBA" id="ARBA00022801"/>
    </source>
</evidence>
<dbReference type="PROSITE" id="PS00572">
    <property type="entry name" value="GLYCOSYL_HYDROL_F1_1"/>
    <property type="match status" value="1"/>
</dbReference>
<dbReference type="GO" id="GO:0030245">
    <property type="term" value="P:cellulose catabolic process"/>
    <property type="evidence" value="ECO:0007669"/>
    <property type="project" value="UniProtKB-KW"/>
</dbReference>
<keyword evidence="4 12" id="KW-0378">Hydrolase</keyword>
<feature type="binding site" evidence="10">
    <location>
        <position position="408"/>
    </location>
    <ligand>
        <name>substrate</name>
    </ligand>
</feature>
<organism evidence="13 14">
    <name type="scientific">Zunongwangia mangrovi</name>
    <dbReference type="NCBI Taxonomy" id="1334022"/>
    <lineage>
        <taxon>Bacteria</taxon>
        <taxon>Pseudomonadati</taxon>
        <taxon>Bacteroidota</taxon>
        <taxon>Flavobacteriia</taxon>
        <taxon>Flavobacteriales</taxon>
        <taxon>Flavobacteriaceae</taxon>
        <taxon>Zunongwangia</taxon>
    </lineage>
</organism>
<comment type="similarity">
    <text evidence="2 12">Belongs to the glycosyl hydrolase 1 family.</text>
</comment>
<dbReference type="GO" id="GO:0008422">
    <property type="term" value="F:beta-glucosidase activity"/>
    <property type="evidence" value="ECO:0007669"/>
    <property type="project" value="UniProtKB-EC"/>
</dbReference>
<feature type="binding site" evidence="10">
    <location>
        <position position="302"/>
    </location>
    <ligand>
        <name>substrate</name>
    </ligand>
</feature>
<dbReference type="EMBL" id="FOKV01000002">
    <property type="protein sequence ID" value="SFC05625.1"/>
    <property type="molecule type" value="Genomic_DNA"/>
</dbReference>
<feature type="binding site" evidence="10">
    <location>
        <position position="129"/>
    </location>
    <ligand>
        <name>substrate</name>
    </ligand>
</feature>
<keyword evidence="5" id="KW-0136">Cellulose degradation</keyword>
<sequence>MKDNFFSNLKRSDFGEDFIWGTSTAAFQIEGSPFADGKKASIWDEFSHKKGKIYKGQNADIACNFYNRYTEDLQLMKSMNIKHFRFSLSWSRILPDGTGKINQAGLDFYDRLIDQCLALGITPWVTLYHWDLPQKLEEKGGWTNREIINWFSEYVKVCVSRFGDRVKNWMVLNEPLVFLGAGHFLGIHAPGRRGIKNFIPAMHHASLCQAIGGRILRDFDQNLNIGTTFSCSYIEAFRDREKDQKAANRVDCLVNRLFLELSLGYGYPFEELAFLKRVEKFYKAKDDDLLKFEFDFIGIQNYTREIVKNAWWIPYLQAMNVKAEKRNLQTTEMGWEIYPDGLFHLLKKYDAYPGVKNILVTENGAAFPDQVINGQVKDEERKQYLQQYIAATLKAKKQGVNVNGYFVWSFTDNFEWAEGYHPRFGLVYIDYERQQRIIKNSGLWYRDFLKTSETTKYTKHHSISFKS</sequence>
<evidence type="ECO:0000256" key="7">
    <source>
        <dbReference type="ARBA" id="ARBA00023295"/>
    </source>
</evidence>
<evidence type="ECO:0000313" key="13">
    <source>
        <dbReference type="EMBL" id="SFC05625.1"/>
    </source>
</evidence>
<dbReference type="InterPro" id="IPR033132">
    <property type="entry name" value="GH_1_N_CS"/>
</dbReference>
<reference evidence="14" key="1">
    <citation type="submission" date="2016-10" db="EMBL/GenBank/DDBJ databases">
        <authorList>
            <person name="Varghese N."/>
            <person name="Submissions S."/>
        </authorList>
    </citation>
    <scope>NUCLEOTIDE SEQUENCE [LARGE SCALE GENOMIC DNA]</scope>
    <source>
        <strain evidence="14">DSM 24499</strain>
    </source>
</reference>
<dbReference type="RefSeq" id="WP_092540865.1">
    <property type="nucleotide sequence ID" value="NZ_FOKV01000002.1"/>
</dbReference>
<keyword evidence="6" id="KW-0119">Carbohydrate metabolism</keyword>
<evidence type="ECO:0000256" key="6">
    <source>
        <dbReference type="ARBA" id="ARBA00023277"/>
    </source>
</evidence>
<keyword evidence="14" id="KW-1185">Reference proteome</keyword>
<keyword evidence="7 12" id="KW-0326">Glycosidase</keyword>
<dbReference type="Gene3D" id="3.20.20.80">
    <property type="entry name" value="Glycosidases"/>
    <property type="match status" value="1"/>
</dbReference>
<evidence type="ECO:0000256" key="10">
    <source>
        <dbReference type="PIRSR" id="PIRSR617736-2"/>
    </source>
</evidence>
<evidence type="ECO:0000256" key="9">
    <source>
        <dbReference type="PIRSR" id="PIRSR617736-1"/>
    </source>
</evidence>
<dbReference type="STRING" id="1334022.SAMN04487907_10289"/>
<name>A0A1I1G269_9FLAO</name>
<feature type="binding site" evidence="10">
    <location>
        <position position="28"/>
    </location>
    <ligand>
        <name>substrate</name>
    </ligand>
</feature>
<dbReference type="OrthoDB" id="9765195at2"/>
<dbReference type="EC" id="3.2.1.21" evidence="3 12"/>
<dbReference type="PROSITE" id="PS00653">
    <property type="entry name" value="GLYCOSYL_HYDROL_F1_2"/>
    <property type="match status" value="1"/>
</dbReference>
<evidence type="ECO:0000256" key="11">
    <source>
        <dbReference type="PROSITE-ProRule" id="PRU10055"/>
    </source>
</evidence>
<feature type="binding site" evidence="10">
    <location>
        <position position="173"/>
    </location>
    <ligand>
        <name>substrate</name>
    </ligand>
</feature>
<dbReference type="PANTHER" id="PTHR10353">
    <property type="entry name" value="GLYCOSYL HYDROLASE"/>
    <property type="match status" value="1"/>
</dbReference>
<gene>
    <name evidence="13" type="ORF">SAMN04487907_10289</name>
</gene>
<dbReference type="SUPFAM" id="SSF51445">
    <property type="entry name" value="(Trans)glycosidases"/>
    <property type="match status" value="1"/>
</dbReference>
<dbReference type="Proteomes" id="UP000199438">
    <property type="component" value="Unassembled WGS sequence"/>
</dbReference>
<dbReference type="AlphaFoldDB" id="A0A1I1G269"/>
<dbReference type="InterPro" id="IPR017736">
    <property type="entry name" value="Glyco_hydro_1_beta-glucosidase"/>
</dbReference>
<evidence type="ECO:0000256" key="2">
    <source>
        <dbReference type="ARBA" id="ARBA00010838"/>
    </source>
</evidence>
<protein>
    <recommendedName>
        <fullName evidence="3 12">Beta-glucosidase</fullName>
        <ecNumber evidence="3 12">3.2.1.21</ecNumber>
    </recommendedName>
</protein>
<dbReference type="PANTHER" id="PTHR10353:SF36">
    <property type="entry name" value="LP05116P"/>
    <property type="match status" value="1"/>
</dbReference>
<dbReference type="NCBIfam" id="TIGR03356">
    <property type="entry name" value="BGL"/>
    <property type="match status" value="1"/>
</dbReference>
<evidence type="ECO:0000313" key="14">
    <source>
        <dbReference type="Proteomes" id="UP000199438"/>
    </source>
</evidence>
<evidence type="ECO:0000256" key="3">
    <source>
        <dbReference type="ARBA" id="ARBA00012744"/>
    </source>
</evidence>
<dbReference type="InterPro" id="IPR017853">
    <property type="entry name" value="GH"/>
</dbReference>
<dbReference type="Pfam" id="PF00232">
    <property type="entry name" value="Glyco_hydro_1"/>
    <property type="match status" value="1"/>
</dbReference>
<evidence type="ECO:0000256" key="1">
    <source>
        <dbReference type="ARBA" id="ARBA00000448"/>
    </source>
</evidence>
<feature type="binding site" evidence="10">
    <location>
        <begin position="415"/>
        <end position="416"/>
    </location>
    <ligand>
        <name>substrate</name>
    </ligand>
</feature>
<evidence type="ECO:0000256" key="5">
    <source>
        <dbReference type="ARBA" id="ARBA00023001"/>
    </source>
</evidence>